<dbReference type="InterPro" id="IPR029058">
    <property type="entry name" value="AB_hydrolase_fold"/>
</dbReference>
<dbReference type="InterPro" id="IPR000073">
    <property type="entry name" value="AB_hydrolase_1"/>
</dbReference>
<dbReference type="Gene3D" id="3.40.50.1820">
    <property type="entry name" value="alpha/beta hydrolase"/>
    <property type="match status" value="1"/>
</dbReference>
<protein>
    <recommendedName>
        <fullName evidence="1">AB hydrolase-1 domain-containing protein</fullName>
    </recommendedName>
</protein>
<gene>
    <name evidence="2" type="ORF">Csp_A06090</name>
</gene>
<dbReference type="GO" id="GO:0016042">
    <property type="term" value="P:lipid catabolic process"/>
    <property type="evidence" value="ECO:0007669"/>
    <property type="project" value="InterPro"/>
</dbReference>
<sequence>MGTTAQQRLTKLQETIKTAQDAAGSIALESSDVNPLNMPATLSSVATGRLFAYKMPSALGKQIHATAMLFTPNTTMPQGGWPLVVFGHGTAGVGQNCAPSVTIKATGTWGYADLVALLVSRGIVVVAPDYEGLGSTTMGVTAGHPYLDLGSAGRSMALAAVGAKKLLTTQLSGAWATMGHSQGGHAALAGAQFAGLAKKQESSLSYKGAIAIAPASNLKSSLNIMWAGIQNSSANPANYTAGYEAAGISNLYAAYLVKGTESTPTPVSKNSVFGSRMLAVYDDKVATQCLVEFTTSITNDVTQYAAISGATPAGYSGVINSAINTPAVIRVLNMNEPGQVKLPGNTLIVQGSADTTVLPSSTLTLLTTMQSKGSQVSLSYHESNSATHGGVLSIPAAQTAVTNHLTNLFTAH</sequence>
<dbReference type="PANTHER" id="PTHR34853:SF1">
    <property type="entry name" value="LIPASE 5"/>
    <property type="match status" value="1"/>
</dbReference>
<accession>C9Y908</accession>
<dbReference type="GO" id="GO:0004806">
    <property type="term" value="F:triacylglycerol lipase activity"/>
    <property type="evidence" value="ECO:0007669"/>
    <property type="project" value="InterPro"/>
</dbReference>
<feature type="domain" description="AB hydrolase-1" evidence="1">
    <location>
        <begin position="84"/>
        <end position="225"/>
    </location>
</feature>
<dbReference type="SUPFAM" id="SSF53474">
    <property type="entry name" value="alpha/beta-Hydrolases"/>
    <property type="match status" value="1"/>
</dbReference>
<dbReference type="PIRSF" id="PIRSF029171">
    <property type="entry name" value="Esterase_LipA"/>
    <property type="match status" value="1"/>
</dbReference>
<evidence type="ECO:0000313" key="2">
    <source>
        <dbReference type="EMBL" id="CBA28200.1"/>
    </source>
</evidence>
<reference evidence="2" key="1">
    <citation type="journal article" date="2010" name="Nature">
        <title>The dynamic genome of Hydra.</title>
        <authorList>
            <person name="Chapman J.A."/>
            <person name="Kirkness E.F."/>
            <person name="Simakov O."/>
            <person name="Hampson S.E."/>
            <person name="Mitros T."/>
            <person name="Weinmaier T."/>
            <person name="Rattei T."/>
            <person name="Balasubramanian P.G."/>
            <person name="Borman J."/>
            <person name="Busam D."/>
            <person name="Disbennett K."/>
            <person name="Pfannkoch C."/>
            <person name="Sumin N."/>
            <person name="Sutton G."/>
            <person name="Viswanathan L."/>
            <person name="Walenz B."/>
            <person name="Goodstein D.M."/>
            <person name="Hellsten U."/>
            <person name="Kawashima T."/>
            <person name="Prochnik S.E."/>
            <person name="Putnam N.H."/>
            <person name="Shu S."/>
            <person name="Blumberg B."/>
            <person name="Dana C.E."/>
            <person name="Gee L."/>
            <person name="Kibler D.F."/>
            <person name="Law L."/>
            <person name="Lindgens D."/>
            <person name="Martinez D.E."/>
            <person name="Peng J."/>
            <person name="Wigge P.A."/>
            <person name="Bertulat B."/>
            <person name="Guder C."/>
            <person name="Nakamura Y."/>
            <person name="Ozbek S."/>
            <person name="Watanabe H."/>
            <person name="Khalturin K."/>
            <person name="Hemmrich G."/>
            <person name="Franke A."/>
            <person name="Augustin R."/>
            <person name="Fraune S."/>
            <person name="Hayakawa E."/>
            <person name="Hayakawa S."/>
            <person name="Hirose M."/>
            <person name="Hwang J."/>
            <person name="Ikeo K."/>
            <person name="Nishimiya-Fujisawa C."/>
            <person name="Ogura A."/>
            <person name="Takahashi T."/>
            <person name="Steinmetz P.R."/>
            <person name="Zhang X."/>
            <person name="Aufschnaiter R."/>
            <person name="Eder M.K."/>
            <person name="Gorny A.K."/>
            <person name="Salvenmoser W."/>
            <person name="Heimberg A.M."/>
            <person name="Wheeler B.M."/>
            <person name="Peterson K.J."/>
            <person name="Boettger A."/>
            <person name="Tischler P."/>
            <person name="Wolf A."/>
            <person name="Gojobori T."/>
            <person name="Remington K.A."/>
            <person name="Strausberg R.L."/>
            <person name="Venter J."/>
            <person name="Technau U."/>
            <person name="Hobmayer B."/>
            <person name="Bosch T.C."/>
            <person name="Holstein T.W."/>
            <person name="Fujisawa T."/>
            <person name="Bode H.R."/>
            <person name="David C.N."/>
            <person name="Rokhsar D.S."/>
            <person name="Steele R.E."/>
        </authorList>
    </citation>
    <scope>NUCLEOTIDE SEQUENCE</scope>
</reference>
<evidence type="ECO:0000259" key="1">
    <source>
        <dbReference type="Pfam" id="PF12697"/>
    </source>
</evidence>
<dbReference type="InterPro" id="IPR005152">
    <property type="entry name" value="Lipase_secreted"/>
</dbReference>
<proteinExistence type="predicted"/>
<dbReference type="EMBL" id="FN543104">
    <property type="protein sequence ID" value="CBA28200.1"/>
    <property type="molecule type" value="Genomic_DNA"/>
</dbReference>
<name>C9Y908_CURXX</name>
<organism evidence="2">
    <name type="scientific">Curvibacter symbiont subsp. Hydra magnipapillata</name>
    <dbReference type="NCBI Taxonomy" id="667019"/>
    <lineage>
        <taxon>Bacteria</taxon>
        <taxon>Pseudomonadati</taxon>
        <taxon>Pseudomonadota</taxon>
        <taxon>Betaproteobacteria</taxon>
        <taxon>Burkholderiales</taxon>
        <taxon>Comamonadaceae</taxon>
        <taxon>Curvibacter</taxon>
    </lineage>
</organism>
<dbReference type="PANTHER" id="PTHR34853">
    <property type="match status" value="1"/>
</dbReference>
<dbReference type="Pfam" id="PF12697">
    <property type="entry name" value="Abhydrolase_6"/>
    <property type="match status" value="1"/>
</dbReference>
<dbReference type="AlphaFoldDB" id="C9Y908"/>